<evidence type="ECO:0000256" key="1">
    <source>
        <dbReference type="SAM" id="MobiDB-lite"/>
    </source>
</evidence>
<evidence type="ECO:0000313" key="2">
    <source>
        <dbReference type="EMBL" id="GBP75256.1"/>
    </source>
</evidence>
<proteinExistence type="predicted"/>
<comment type="caution">
    <text evidence="2">The sequence shown here is derived from an EMBL/GenBank/DDBJ whole genome shotgun (WGS) entry which is preliminary data.</text>
</comment>
<dbReference type="Proteomes" id="UP000299102">
    <property type="component" value="Unassembled WGS sequence"/>
</dbReference>
<gene>
    <name evidence="2" type="ORF">EVAR_45456_1</name>
</gene>
<accession>A0A4C1YGH2</accession>
<dbReference type="AlphaFoldDB" id="A0A4C1YGH2"/>
<protein>
    <submittedName>
        <fullName evidence="2">Uncharacterized protein</fullName>
    </submittedName>
</protein>
<name>A0A4C1YGH2_EUMVA</name>
<feature type="region of interest" description="Disordered" evidence="1">
    <location>
        <begin position="1"/>
        <end position="26"/>
    </location>
</feature>
<organism evidence="2 3">
    <name type="scientific">Eumeta variegata</name>
    <name type="common">Bagworm moth</name>
    <name type="synonym">Eumeta japonica</name>
    <dbReference type="NCBI Taxonomy" id="151549"/>
    <lineage>
        <taxon>Eukaryota</taxon>
        <taxon>Metazoa</taxon>
        <taxon>Ecdysozoa</taxon>
        <taxon>Arthropoda</taxon>
        <taxon>Hexapoda</taxon>
        <taxon>Insecta</taxon>
        <taxon>Pterygota</taxon>
        <taxon>Neoptera</taxon>
        <taxon>Endopterygota</taxon>
        <taxon>Lepidoptera</taxon>
        <taxon>Glossata</taxon>
        <taxon>Ditrysia</taxon>
        <taxon>Tineoidea</taxon>
        <taxon>Psychidae</taxon>
        <taxon>Oiketicinae</taxon>
        <taxon>Eumeta</taxon>
    </lineage>
</organism>
<keyword evidence="3" id="KW-1185">Reference proteome</keyword>
<reference evidence="2 3" key="1">
    <citation type="journal article" date="2019" name="Commun. Biol.">
        <title>The bagworm genome reveals a unique fibroin gene that provides high tensile strength.</title>
        <authorList>
            <person name="Kono N."/>
            <person name="Nakamura H."/>
            <person name="Ohtoshi R."/>
            <person name="Tomita M."/>
            <person name="Numata K."/>
            <person name="Arakawa K."/>
        </authorList>
    </citation>
    <scope>NUCLEOTIDE SEQUENCE [LARGE SCALE GENOMIC DNA]</scope>
</reference>
<evidence type="ECO:0000313" key="3">
    <source>
        <dbReference type="Proteomes" id="UP000299102"/>
    </source>
</evidence>
<sequence length="82" mass="9551">MTALRPPSADRRRLVARAPPARERQRDDSYEISNNLIIPVKVFIEYLKRLSRFAFGSIVQVSAGCFKGVSRFERRCRNLIKR</sequence>
<dbReference type="EMBL" id="BGZK01001241">
    <property type="protein sequence ID" value="GBP75256.1"/>
    <property type="molecule type" value="Genomic_DNA"/>
</dbReference>